<dbReference type="PANTHER" id="PTHR32341">
    <property type="entry name" value="INTERFERON-INDUCIBLE GTPASE"/>
    <property type="match status" value="1"/>
</dbReference>
<evidence type="ECO:0000313" key="7">
    <source>
        <dbReference type="RefSeq" id="XP_004413558.1"/>
    </source>
</evidence>
<dbReference type="RefSeq" id="XP_004413558.1">
    <property type="nucleotide sequence ID" value="XM_004413501.1"/>
</dbReference>
<reference evidence="7" key="1">
    <citation type="submission" date="2025-08" db="UniProtKB">
        <authorList>
            <consortium name="RefSeq"/>
        </authorList>
    </citation>
    <scope>IDENTIFICATION</scope>
</reference>
<dbReference type="InterPro" id="IPR051515">
    <property type="entry name" value="IRG"/>
</dbReference>
<evidence type="ECO:0000256" key="1">
    <source>
        <dbReference type="ARBA" id="ARBA00005429"/>
    </source>
</evidence>
<dbReference type="OrthoDB" id="422720at2759"/>
<dbReference type="InterPro" id="IPR027417">
    <property type="entry name" value="P-loop_NTPase"/>
</dbReference>
<gene>
    <name evidence="7" type="primary">LOC101379274</name>
</gene>
<dbReference type="KEGG" id="oro:101379274"/>
<dbReference type="GO" id="GO:0005789">
    <property type="term" value="C:endoplasmic reticulum membrane"/>
    <property type="evidence" value="ECO:0007669"/>
    <property type="project" value="TreeGrafter"/>
</dbReference>
<evidence type="ECO:0000256" key="4">
    <source>
        <dbReference type="ARBA" id="ARBA00023134"/>
    </source>
</evidence>
<keyword evidence="3" id="KW-0378">Hydrolase</keyword>
<dbReference type="Proteomes" id="UP000245340">
    <property type="component" value="Unplaced"/>
</dbReference>
<dbReference type="InParanoid" id="A0A2U3WVR3"/>
<keyword evidence="2" id="KW-0547">Nucleotide-binding</keyword>
<dbReference type="Pfam" id="PF05049">
    <property type="entry name" value="IIGP"/>
    <property type="match status" value="1"/>
</dbReference>
<dbReference type="GO" id="GO:0045087">
    <property type="term" value="P:innate immune response"/>
    <property type="evidence" value="ECO:0007669"/>
    <property type="project" value="TreeGrafter"/>
</dbReference>
<dbReference type="Gene3D" id="3.40.50.300">
    <property type="entry name" value="P-loop containing nucleotide triphosphate hydrolases"/>
    <property type="match status" value="1"/>
</dbReference>
<dbReference type="InterPro" id="IPR030385">
    <property type="entry name" value="G_IRG_dom"/>
</dbReference>
<proteinExistence type="inferred from homology"/>
<feature type="domain" description="IRG-type G" evidence="5">
    <location>
        <begin position="68"/>
        <end position="250"/>
    </location>
</feature>
<dbReference type="AlphaFoldDB" id="A0A2U3WVR3"/>
<dbReference type="GeneID" id="101379274"/>
<dbReference type="PANTHER" id="PTHR32341:SF15">
    <property type="entry name" value="INTERFERON-GAMMA-INDUCIBLE GTPASE 10-RELATED"/>
    <property type="match status" value="1"/>
</dbReference>
<dbReference type="FunFam" id="3.40.50.300:FF:000541">
    <property type="entry name" value="Immunity related GTPase M"/>
    <property type="match status" value="1"/>
</dbReference>
<name>A0A2U3WVR3_ODORO</name>
<sequence length="440" mass="49781">MGSSSSTSSNRKGCDLASSFDNFFKNFKVESKILSQETITLIQSRLKEGDLQRAVSAISDALRDIDNAPLSIAVTGESGTGKSSFINALRGLKHEEEGAAPTGELETTFERTKYEHKKFPNVTLWDLPGIGTTNFRPQEYLEKMKFGEYDFFIIISSTRFKINDAHLAKAIRKMKKNFYFVRSKVDSDLYNLQRSKPNTFNKDEILQRIRNDCVTQLQNAKVRDPQVFLVSNLELSDYDFQSLETALLRDLPAHKRHIFMQYLPNVTDATIDQKRDSLRQKVWLEALKAGASATIPFMGLISDNDVEKLEETLTLYRSYFGLDDASLETMAKDFNVSLEKLKANLSSPHLLSVEKDDESLGEKLLRYVEKFCSVSGGLIATGLYFRKIFYLQNYFLETVVSDAKVLFKKEEIFKDLVGSGQTYPLHNVGNENGKSEAASS</sequence>
<organism evidence="6 7">
    <name type="scientific">Odobenus rosmarus divergens</name>
    <name type="common">Pacific walrus</name>
    <dbReference type="NCBI Taxonomy" id="9708"/>
    <lineage>
        <taxon>Eukaryota</taxon>
        <taxon>Metazoa</taxon>
        <taxon>Chordata</taxon>
        <taxon>Craniata</taxon>
        <taxon>Vertebrata</taxon>
        <taxon>Euteleostomi</taxon>
        <taxon>Mammalia</taxon>
        <taxon>Eutheria</taxon>
        <taxon>Laurasiatheria</taxon>
        <taxon>Carnivora</taxon>
        <taxon>Caniformia</taxon>
        <taxon>Pinnipedia</taxon>
        <taxon>Odobenidae</taxon>
        <taxon>Odobenus</taxon>
    </lineage>
</organism>
<dbReference type="GO" id="GO:0000045">
    <property type="term" value="P:autophagosome assembly"/>
    <property type="evidence" value="ECO:0007669"/>
    <property type="project" value="TreeGrafter"/>
</dbReference>
<dbReference type="GO" id="GO:0005525">
    <property type="term" value="F:GTP binding"/>
    <property type="evidence" value="ECO:0007669"/>
    <property type="project" value="UniProtKB-KW"/>
</dbReference>
<dbReference type="GO" id="GO:0003924">
    <property type="term" value="F:GTPase activity"/>
    <property type="evidence" value="ECO:0007669"/>
    <property type="project" value="TreeGrafter"/>
</dbReference>
<evidence type="ECO:0000313" key="6">
    <source>
        <dbReference type="Proteomes" id="UP000245340"/>
    </source>
</evidence>
<dbReference type="CDD" id="cd04104">
    <property type="entry name" value="p47_IIGP_like"/>
    <property type="match status" value="1"/>
</dbReference>
<dbReference type="PROSITE" id="PS51716">
    <property type="entry name" value="G_IRG"/>
    <property type="match status" value="1"/>
</dbReference>
<evidence type="ECO:0000259" key="5">
    <source>
        <dbReference type="PROSITE" id="PS51716"/>
    </source>
</evidence>
<comment type="similarity">
    <text evidence="1">Belongs to the TRAFAC class dynamin-like GTPase superfamily. IRG family.</text>
</comment>
<protein>
    <submittedName>
        <fullName evidence="7">Interferon-inducible GTPase 1-like</fullName>
    </submittedName>
</protein>
<keyword evidence="6" id="KW-1185">Reference proteome</keyword>
<accession>A0A2U3WVR3</accession>
<evidence type="ECO:0000256" key="3">
    <source>
        <dbReference type="ARBA" id="ARBA00022801"/>
    </source>
</evidence>
<evidence type="ECO:0000256" key="2">
    <source>
        <dbReference type="ARBA" id="ARBA00022741"/>
    </source>
</evidence>
<dbReference type="SUPFAM" id="SSF52540">
    <property type="entry name" value="P-loop containing nucleoside triphosphate hydrolases"/>
    <property type="match status" value="1"/>
</dbReference>
<dbReference type="InterPro" id="IPR007743">
    <property type="entry name" value="Immunity-related_GTPase-like"/>
</dbReference>
<dbReference type="GO" id="GO:0035458">
    <property type="term" value="P:cellular response to interferon-beta"/>
    <property type="evidence" value="ECO:0007669"/>
    <property type="project" value="TreeGrafter"/>
</dbReference>
<keyword evidence="4" id="KW-0342">GTP-binding</keyword>